<evidence type="ECO:0000256" key="1">
    <source>
        <dbReference type="ARBA" id="ARBA00001933"/>
    </source>
</evidence>
<dbReference type="EMBL" id="CAJOBO010017247">
    <property type="protein sequence ID" value="CAF4627474.1"/>
    <property type="molecule type" value="Genomic_DNA"/>
</dbReference>
<sequence length="81" mass="8716">MNYGMKLGFTMNLLDIGGGFPGNTGTENHFSDIATAVNQALEEHFPNDGSVRVIAEPGRYYVASAYTLATSVIALRDMVDT</sequence>
<evidence type="ECO:0000259" key="5">
    <source>
        <dbReference type="Pfam" id="PF02784"/>
    </source>
</evidence>
<evidence type="ECO:0000313" key="6">
    <source>
        <dbReference type="EMBL" id="CAF4627474.1"/>
    </source>
</evidence>
<reference evidence="6" key="1">
    <citation type="submission" date="2021-02" db="EMBL/GenBank/DDBJ databases">
        <authorList>
            <person name="Nowell W R."/>
        </authorList>
    </citation>
    <scope>NUCLEOTIDE SEQUENCE</scope>
</reference>
<dbReference type="PANTHER" id="PTHR11482:SF6">
    <property type="entry name" value="ORNITHINE DECARBOXYLASE 1-RELATED"/>
    <property type="match status" value="1"/>
</dbReference>
<comment type="similarity">
    <text evidence="2">Belongs to the Orn/Lys/Arg decarboxylase class-II family.</text>
</comment>
<evidence type="ECO:0000313" key="7">
    <source>
        <dbReference type="Proteomes" id="UP000663851"/>
    </source>
</evidence>
<feature type="domain" description="Orn/DAP/Arg decarboxylase 2 N-terminal" evidence="5">
    <location>
        <begin position="4"/>
        <end position="63"/>
    </location>
</feature>
<dbReference type="InterPro" id="IPR002433">
    <property type="entry name" value="Orn_de-COase"/>
</dbReference>
<accession>A0A821DYD6</accession>
<proteinExistence type="inferred from homology"/>
<dbReference type="GO" id="GO:0033387">
    <property type="term" value="P:putrescine biosynthetic process from arginine, via ornithine"/>
    <property type="evidence" value="ECO:0007669"/>
    <property type="project" value="TreeGrafter"/>
</dbReference>
<keyword evidence="3" id="KW-0663">Pyridoxal phosphate</keyword>
<dbReference type="Gene3D" id="3.20.20.10">
    <property type="entry name" value="Alanine racemase"/>
    <property type="match status" value="1"/>
</dbReference>
<dbReference type="PANTHER" id="PTHR11482">
    <property type="entry name" value="ARGININE/DIAMINOPIMELATE/ORNITHINE DECARBOXYLASE"/>
    <property type="match status" value="1"/>
</dbReference>
<dbReference type="Proteomes" id="UP000663851">
    <property type="component" value="Unassembled WGS sequence"/>
</dbReference>
<dbReference type="Pfam" id="PF02784">
    <property type="entry name" value="Orn_Arg_deC_N"/>
    <property type="match status" value="1"/>
</dbReference>
<evidence type="ECO:0000256" key="2">
    <source>
        <dbReference type="ARBA" id="ARBA00008872"/>
    </source>
</evidence>
<dbReference type="InterPro" id="IPR022644">
    <property type="entry name" value="De-COase2_N"/>
</dbReference>
<dbReference type="InterPro" id="IPR009006">
    <property type="entry name" value="Ala_racemase/Decarboxylase_C"/>
</dbReference>
<evidence type="ECO:0000256" key="3">
    <source>
        <dbReference type="ARBA" id="ARBA00022898"/>
    </source>
</evidence>
<organism evidence="6 7">
    <name type="scientific">Rotaria socialis</name>
    <dbReference type="NCBI Taxonomy" id="392032"/>
    <lineage>
        <taxon>Eukaryota</taxon>
        <taxon>Metazoa</taxon>
        <taxon>Spiralia</taxon>
        <taxon>Gnathifera</taxon>
        <taxon>Rotifera</taxon>
        <taxon>Eurotatoria</taxon>
        <taxon>Bdelloidea</taxon>
        <taxon>Philodinida</taxon>
        <taxon>Philodinidae</taxon>
        <taxon>Rotaria</taxon>
    </lineage>
</organism>
<dbReference type="SUPFAM" id="SSF51419">
    <property type="entry name" value="PLP-binding barrel"/>
    <property type="match status" value="1"/>
</dbReference>
<comment type="cofactor">
    <cofactor evidence="1">
        <name>pyridoxal 5'-phosphate</name>
        <dbReference type="ChEBI" id="CHEBI:597326"/>
    </cofactor>
</comment>
<comment type="caution">
    <text evidence="6">The sequence shown here is derived from an EMBL/GenBank/DDBJ whole genome shotgun (WGS) entry which is preliminary data.</text>
</comment>
<dbReference type="Gene3D" id="2.40.37.10">
    <property type="entry name" value="Lyase, Ornithine Decarboxylase, Chain A, domain 1"/>
    <property type="match status" value="1"/>
</dbReference>
<dbReference type="InterPro" id="IPR029066">
    <property type="entry name" value="PLP-binding_barrel"/>
</dbReference>
<dbReference type="AlphaFoldDB" id="A0A821DYD6"/>
<protein>
    <recommendedName>
        <fullName evidence="5">Orn/DAP/Arg decarboxylase 2 N-terminal domain-containing protein</fullName>
    </recommendedName>
</protein>
<gene>
    <name evidence="6" type="ORF">HFQ381_LOCUS34572</name>
</gene>
<feature type="non-terminal residue" evidence="6">
    <location>
        <position position="81"/>
    </location>
</feature>
<keyword evidence="4" id="KW-0456">Lyase</keyword>
<dbReference type="GO" id="GO:0005737">
    <property type="term" value="C:cytoplasm"/>
    <property type="evidence" value="ECO:0007669"/>
    <property type="project" value="TreeGrafter"/>
</dbReference>
<name>A0A821DYD6_9BILA</name>
<dbReference type="GO" id="GO:0004586">
    <property type="term" value="F:ornithine decarboxylase activity"/>
    <property type="evidence" value="ECO:0007669"/>
    <property type="project" value="TreeGrafter"/>
</dbReference>
<evidence type="ECO:0000256" key="4">
    <source>
        <dbReference type="ARBA" id="ARBA00023239"/>
    </source>
</evidence>